<reference evidence="4 5" key="2">
    <citation type="submission" date="2024-07" db="EMBL/GenBank/DDBJ databases">
        <authorList>
            <person name="Akdeniz Z."/>
        </authorList>
    </citation>
    <scope>NUCLEOTIDE SEQUENCE [LARGE SCALE GENOMIC DNA]</scope>
</reference>
<evidence type="ECO:0000256" key="1">
    <source>
        <dbReference type="SAM" id="Coils"/>
    </source>
</evidence>
<feature type="coiled-coil region" evidence="1">
    <location>
        <begin position="449"/>
        <end position="476"/>
    </location>
</feature>
<dbReference type="EMBL" id="CATOUU010000642">
    <property type="protein sequence ID" value="CAI9936791.1"/>
    <property type="molecule type" value="Genomic_DNA"/>
</dbReference>
<comment type="caution">
    <text evidence="3">The sequence shown here is derived from an EMBL/GenBank/DDBJ whole genome shotgun (WGS) entry which is preliminary data.</text>
</comment>
<reference evidence="3" key="1">
    <citation type="submission" date="2023-06" db="EMBL/GenBank/DDBJ databases">
        <authorList>
            <person name="Kurt Z."/>
        </authorList>
    </citation>
    <scope>NUCLEOTIDE SEQUENCE</scope>
</reference>
<protein>
    <submittedName>
        <fullName evidence="4">Hypothetical_protein</fullName>
    </submittedName>
</protein>
<keyword evidence="1" id="KW-0175">Coiled coil</keyword>
<keyword evidence="5" id="KW-1185">Reference proteome</keyword>
<evidence type="ECO:0000256" key="2">
    <source>
        <dbReference type="SAM" id="SignalP"/>
    </source>
</evidence>
<accession>A0AA86U1P4</accession>
<evidence type="ECO:0000313" key="4">
    <source>
        <dbReference type="EMBL" id="CAL6025274.1"/>
    </source>
</evidence>
<evidence type="ECO:0000313" key="3">
    <source>
        <dbReference type="EMBL" id="CAI9936791.1"/>
    </source>
</evidence>
<evidence type="ECO:0000313" key="5">
    <source>
        <dbReference type="Proteomes" id="UP001642409"/>
    </source>
</evidence>
<dbReference type="Proteomes" id="UP001642409">
    <property type="component" value="Unassembled WGS sequence"/>
</dbReference>
<sequence length="1113" mass="121363">MLRIYLLSSTLCQDVVCMPVYNKKAQLSISWQICNNQILRNGQLYQYCQKEYSLSSRVQSASITQSPASAVHLSLYTTTTQDLILNLTYSMQNLPSFSLFGLTNAISLYNSVISVNIPQDLSHGSLLCLACDVTANASDFTFVASGQNVSGAVLTPLTAFQLNQSLVQFRLNGINVGGLVLNASKIAVTISICNISGHVGQQSVSGSIACFVFEQVSLGVDDVRICANVQNIGQGSLSQTGAVVVTCIVCREGSPAYGLCQKSLEFGIVEDDKFVCPSPFIFDGERCSCKEGDVLNGTLCINILTSVNLFNTKLIENNNSIQDLTNRTKVLENTTEIINSSQIQMNLDVQSLYQLSNTTQNNIIGNSKQIQQYIQDNYTHADVSLQRNTSIIDQRIFNNITILSNQISSLNDNSLDQNQNINMLNQTLIDQKALSELLAQNISQLNFTLIDSNNIIQQHKQQIQNLSLQIQCLNSGIKGQQIVAGVCKCPNNQTILNNSCQLIYIIRDYIINGIDNSLSCSQQVYEIEFDITIVTIQVNDLNSYIFTTVTDIKNVFVDISDNVYSTTLKPLFQSQNTFTNMKIQFGMQSLKSGSFILSQSTSIVINQMNIISRLGSKLTINSAQQLNILTWSSSSANIANLLVNLSFAPSSGNITLVSNINGIFNISGYQILGTYISTLTVAMICLNINSATVSVNQISFKPSTFNVGNCSSFLFSNVIQQSEFYLNNIAIILGNQSNTLLLGSLTTVDYNLYYYSFGGIINNLNTSILLVYNYIHDCYQEFLTSYLSLSGFLVGKSMSILSHISFTNVCLQQNTTSTALTAYYSGLIGSIVGNVSLINVSIVFQTLIKSYCGVGSIGYQDQLSIFTEIQNLNEYISFKQTDPNSPSGSTGSIFGILAVKNCSIQNSKVQCYIINSCGGGGFISSLNQYTNTTIMYSLLSNTNITSISGVGGIIQSQSSLCNTTIIQTNLSKVNLSGYYVGGIFGQQNANTSISDLYISQLKLWGDQYSGGLIGDQYQNLTVTVMIQTSIISQLNISGSNYSGGVIGRCFYNIKLLNTILMSIQLQSSSSGIISGNGGGSYNIQNSYSTGINSINSIIIQNCVFVDIWSKIQC</sequence>
<dbReference type="AlphaFoldDB" id="A0AA86U1P4"/>
<name>A0AA86U1P4_9EUKA</name>
<feature type="chain" id="PRO_5041646350" evidence="2">
    <location>
        <begin position="18"/>
        <end position="1113"/>
    </location>
</feature>
<keyword evidence="2" id="KW-0732">Signal</keyword>
<dbReference type="EMBL" id="CAXDID020000098">
    <property type="protein sequence ID" value="CAL6025274.1"/>
    <property type="molecule type" value="Genomic_DNA"/>
</dbReference>
<gene>
    <name evidence="3" type="ORF">HINF_LOCUS24436</name>
    <name evidence="4" type="ORF">HINF_LOCUS30112</name>
</gene>
<feature type="signal peptide" evidence="2">
    <location>
        <begin position="1"/>
        <end position="17"/>
    </location>
</feature>
<proteinExistence type="predicted"/>
<organism evidence="3">
    <name type="scientific">Hexamita inflata</name>
    <dbReference type="NCBI Taxonomy" id="28002"/>
    <lineage>
        <taxon>Eukaryota</taxon>
        <taxon>Metamonada</taxon>
        <taxon>Diplomonadida</taxon>
        <taxon>Hexamitidae</taxon>
        <taxon>Hexamitinae</taxon>
        <taxon>Hexamita</taxon>
    </lineage>
</organism>